<dbReference type="EnsemblProtists" id="EOD08840">
    <property type="protein sequence ID" value="EOD08840"/>
    <property type="gene ID" value="EMIHUDRAFT_438237"/>
</dbReference>
<dbReference type="AlphaFoldDB" id="A0A0D3IC55"/>
<sequence length="108" mass="12319">MLERLTNGVLLATPHRVLPTHHARDSIIRFNAFAPHTLVAPLRPFVTADRPAAYSPVEMREHMETTMRNLEAGLGSWDTERQRSRSASYEYNGGERRVLECEPNTMSQ</sequence>
<feature type="region of interest" description="Disordered" evidence="1">
    <location>
        <begin position="71"/>
        <end position="90"/>
    </location>
</feature>
<reference evidence="2" key="2">
    <citation type="submission" date="2024-10" db="UniProtKB">
        <authorList>
            <consortium name="EnsemblProtists"/>
        </authorList>
    </citation>
    <scope>IDENTIFICATION</scope>
</reference>
<dbReference type="Proteomes" id="UP000013827">
    <property type="component" value="Unassembled WGS sequence"/>
</dbReference>
<dbReference type="RefSeq" id="XP_005761269.1">
    <property type="nucleotide sequence ID" value="XM_005761212.1"/>
</dbReference>
<accession>A0A0D3IC55</accession>
<dbReference type="PaxDb" id="2903-EOD08840"/>
<proteinExistence type="predicted"/>
<dbReference type="SUPFAM" id="SSF51197">
    <property type="entry name" value="Clavaminate synthase-like"/>
    <property type="match status" value="1"/>
</dbReference>
<evidence type="ECO:0000313" key="2">
    <source>
        <dbReference type="EnsemblProtists" id="EOD08840"/>
    </source>
</evidence>
<organism evidence="2 3">
    <name type="scientific">Emiliania huxleyi (strain CCMP1516)</name>
    <dbReference type="NCBI Taxonomy" id="280463"/>
    <lineage>
        <taxon>Eukaryota</taxon>
        <taxon>Haptista</taxon>
        <taxon>Haptophyta</taxon>
        <taxon>Prymnesiophyceae</taxon>
        <taxon>Isochrysidales</taxon>
        <taxon>Noelaerhabdaceae</taxon>
        <taxon>Emiliania</taxon>
    </lineage>
</organism>
<evidence type="ECO:0000313" key="3">
    <source>
        <dbReference type="Proteomes" id="UP000013827"/>
    </source>
</evidence>
<dbReference type="KEGG" id="ehx:EMIHUDRAFT_438237"/>
<reference evidence="3" key="1">
    <citation type="journal article" date="2013" name="Nature">
        <title>Pan genome of the phytoplankton Emiliania underpins its global distribution.</title>
        <authorList>
            <person name="Read B.A."/>
            <person name="Kegel J."/>
            <person name="Klute M.J."/>
            <person name="Kuo A."/>
            <person name="Lefebvre S.C."/>
            <person name="Maumus F."/>
            <person name="Mayer C."/>
            <person name="Miller J."/>
            <person name="Monier A."/>
            <person name="Salamov A."/>
            <person name="Young J."/>
            <person name="Aguilar M."/>
            <person name="Claverie J.M."/>
            <person name="Frickenhaus S."/>
            <person name="Gonzalez K."/>
            <person name="Herman E.K."/>
            <person name="Lin Y.C."/>
            <person name="Napier J."/>
            <person name="Ogata H."/>
            <person name="Sarno A.F."/>
            <person name="Shmutz J."/>
            <person name="Schroeder D."/>
            <person name="de Vargas C."/>
            <person name="Verret F."/>
            <person name="von Dassow P."/>
            <person name="Valentin K."/>
            <person name="Van de Peer Y."/>
            <person name="Wheeler G."/>
            <person name="Dacks J.B."/>
            <person name="Delwiche C.F."/>
            <person name="Dyhrman S.T."/>
            <person name="Glockner G."/>
            <person name="John U."/>
            <person name="Richards T."/>
            <person name="Worden A.Z."/>
            <person name="Zhang X."/>
            <person name="Grigoriev I.V."/>
            <person name="Allen A.E."/>
            <person name="Bidle K."/>
            <person name="Borodovsky M."/>
            <person name="Bowler C."/>
            <person name="Brownlee C."/>
            <person name="Cock J.M."/>
            <person name="Elias M."/>
            <person name="Gladyshev V.N."/>
            <person name="Groth M."/>
            <person name="Guda C."/>
            <person name="Hadaegh A."/>
            <person name="Iglesias-Rodriguez M.D."/>
            <person name="Jenkins J."/>
            <person name="Jones B.M."/>
            <person name="Lawson T."/>
            <person name="Leese F."/>
            <person name="Lindquist E."/>
            <person name="Lobanov A."/>
            <person name="Lomsadze A."/>
            <person name="Malik S.B."/>
            <person name="Marsh M.E."/>
            <person name="Mackinder L."/>
            <person name="Mock T."/>
            <person name="Mueller-Roeber B."/>
            <person name="Pagarete A."/>
            <person name="Parker M."/>
            <person name="Probert I."/>
            <person name="Quesneville H."/>
            <person name="Raines C."/>
            <person name="Rensing S.A."/>
            <person name="Riano-Pachon D.M."/>
            <person name="Richier S."/>
            <person name="Rokitta S."/>
            <person name="Shiraiwa Y."/>
            <person name="Soanes D.M."/>
            <person name="van der Giezen M."/>
            <person name="Wahlund T.M."/>
            <person name="Williams B."/>
            <person name="Wilson W."/>
            <person name="Wolfe G."/>
            <person name="Wurch L.L."/>
        </authorList>
    </citation>
    <scope>NUCLEOTIDE SEQUENCE</scope>
</reference>
<dbReference type="HOGENOM" id="CLU_2202012_0_0_1"/>
<evidence type="ECO:0008006" key="4">
    <source>
        <dbReference type="Google" id="ProtNLM"/>
    </source>
</evidence>
<name>A0A0D3IC55_EMIH1</name>
<dbReference type="InterPro" id="IPR027443">
    <property type="entry name" value="IPNS-like_sf"/>
</dbReference>
<keyword evidence="3" id="KW-1185">Reference proteome</keyword>
<dbReference type="STRING" id="2903.R1D2J0"/>
<dbReference type="Gene3D" id="2.60.120.330">
    <property type="entry name" value="B-lactam Antibiotic, Isopenicillin N Synthase, Chain"/>
    <property type="match status" value="1"/>
</dbReference>
<dbReference type="GeneID" id="17254941"/>
<evidence type="ECO:0000256" key="1">
    <source>
        <dbReference type="SAM" id="MobiDB-lite"/>
    </source>
</evidence>
<protein>
    <recommendedName>
        <fullName evidence="4">Isopenicillin N synthase-like Fe(2+) 2OG dioxygenase domain-containing protein</fullName>
    </recommendedName>
</protein>